<organism evidence="5 6">
    <name type="scientific">Desmophyllum pertusum</name>
    <dbReference type="NCBI Taxonomy" id="174260"/>
    <lineage>
        <taxon>Eukaryota</taxon>
        <taxon>Metazoa</taxon>
        <taxon>Cnidaria</taxon>
        <taxon>Anthozoa</taxon>
        <taxon>Hexacorallia</taxon>
        <taxon>Scleractinia</taxon>
        <taxon>Caryophylliina</taxon>
        <taxon>Caryophylliidae</taxon>
        <taxon>Desmophyllum</taxon>
    </lineage>
</organism>
<dbReference type="PANTHER" id="PTHR47429:SF2">
    <property type="entry name" value="PROTEIN TWIN LOV 1"/>
    <property type="match status" value="1"/>
</dbReference>
<keyword evidence="2" id="KW-0288">FMN</keyword>
<dbReference type="CDD" id="cd00130">
    <property type="entry name" value="PAS"/>
    <property type="match status" value="1"/>
</dbReference>
<dbReference type="PANTHER" id="PTHR47429">
    <property type="entry name" value="PROTEIN TWIN LOV 1"/>
    <property type="match status" value="1"/>
</dbReference>
<reference evidence="5" key="1">
    <citation type="submission" date="2023-01" db="EMBL/GenBank/DDBJ databases">
        <title>Genome assembly of the deep-sea coral Lophelia pertusa.</title>
        <authorList>
            <person name="Herrera S."/>
            <person name="Cordes E."/>
        </authorList>
    </citation>
    <scope>NUCLEOTIDE SEQUENCE</scope>
    <source>
        <strain evidence="5">USNM1676648</strain>
        <tissue evidence="5">Polyp</tissue>
    </source>
</reference>
<evidence type="ECO:0000259" key="4">
    <source>
        <dbReference type="PROSITE" id="PS50112"/>
    </source>
</evidence>
<evidence type="ECO:0000256" key="1">
    <source>
        <dbReference type="ARBA" id="ARBA00022630"/>
    </source>
</evidence>
<dbReference type="NCBIfam" id="TIGR00229">
    <property type="entry name" value="sensory_box"/>
    <property type="match status" value="1"/>
</dbReference>
<sequence>MPVGRRGLVVPQNTFLENVVRRSNGLHSLFVLGNAQILENPIVYSSDGFCKFTGFTRAEVMKKNCDCSFLFGQQTDPETVRELHNALQTKTAIQKEFIAYRKDGKVTIRLILNGVQNENEWQIGLRLISWEGFLR</sequence>
<feature type="domain" description="PAS" evidence="4">
    <location>
        <begin position="42"/>
        <end position="96"/>
    </location>
</feature>
<evidence type="ECO:0000256" key="2">
    <source>
        <dbReference type="ARBA" id="ARBA00022643"/>
    </source>
</evidence>
<dbReference type="Proteomes" id="UP001163046">
    <property type="component" value="Unassembled WGS sequence"/>
</dbReference>
<proteinExistence type="predicted"/>
<evidence type="ECO:0000313" key="5">
    <source>
        <dbReference type="EMBL" id="KAJ7357493.1"/>
    </source>
</evidence>
<keyword evidence="3" id="KW-0157">Chromophore</keyword>
<evidence type="ECO:0000313" key="6">
    <source>
        <dbReference type="Proteomes" id="UP001163046"/>
    </source>
</evidence>
<dbReference type="EMBL" id="MU827321">
    <property type="protein sequence ID" value="KAJ7357493.1"/>
    <property type="molecule type" value="Genomic_DNA"/>
</dbReference>
<protein>
    <recommendedName>
        <fullName evidence="4">PAS domain-containing protein</fullName>
    </recommendedName>
</protein>
<dbReference type="SUPFAM" id="SSF55785">
    <property type="entry name" value="PYP-like sensor domain (PAS domain)"/>
    <property type="match status" value="1"/>
</dbReference>
<dbReference type="OrthoDB" id="10066955at2759"/>
<name>A0A9W9YPT2_9CNID</name>
<dbReference type="Pfam" id="PF13426">
    <property type="entry name" value="PAS_9"/>
    <property type="match status" value="1"/>
</dbReference>
<dbReference type="PROSITE" id="PS50112">
    <property type="entry name" value="PAS"/>
    <property type="match status" value="1"/>
</dbReference>
<accession>A0A9W9YPT2</accession>
<comment type="caution">
    <text evidence="5">The sequence shown here is derived from an EMBL/GenBank/DDBJ whole genome shotgun (WGS) entry which is preliminary data.</text>
</comment>
<keyword evidence="1" id="KW-0285">Flavoprotein</keyword>
<dbReference type="InterPro" id="IPR000014">
    <property type="entry name" value="PAS"/>
</dbReference>
<dbReference type="Gene3D" id="3.30.450.20">
    <property type="entry name" value="PAS domain"/>
    <property type="match status" value="1"/>
</dbReference>
<evidence type="ECO:0000256" key="3">
    <source>
        <dbReference type="ARBA" id="ARBA00022991"/>
    </source>
</evidence>
<keyword evidence="6" id="KW-1185">Reference proteome</keyword>
<dbReference type="AlphaFoldDB" id="A0A9W9YPT2"/>
<dbReference type="InterPro" id="IPR035965">
    <property type="entry name" value="PAS-like_dom_sf"/>
</dbReference>
<gene>
    <name evidence="5" type="ORF">OS493_025010</name>
</gene>
<dbReference type="GO" id="GO:0005634">
    <property type="term" value="C:nucleus"/>
    <property type="evidence" value="ECO:0007669"/>
    <property type="project" value="TreeGrafter"/>
</dbReference>